<gene>
    <name evidence="2" type="ORF">KIW84_032342</name>
</gene>
<reference evidence="2 3" key="1">
    <citation type="journal article" date="2022" name="Nat. Genet.">
        <title>Improved pea reference genome and pan-genome highlight genomic features and evolutionary characteristics.</title>
        <authorList>
            <person name="Yang T."/>
            <person name="Liu R."/>
            <person name="Luo Y."/>
            <person name="Hu S."/>
            <person name="Wang D."/>
            <person name="Wang C."/>
            <person name="Pandey M.K."/>
            <person name="Ge S."/>
            <person name="Xu Q."/>
            <person name="Li N."/>
            <person name="Li G."/>
            <person name="Huang Y."/>
            <person name="Saxena R.K."/>
            <person name="Ji Y."/>
            <person name="Li M."/>
            <person name="Yan X."/>
            <person name="He Y."/>
            <person name="Liu Y."/>
            <person name="Wang X."/>
            <person name="Xiang C."/>
            <person name="Varshney R.K."/>
            <person name="Ding H."/>
            <person name="Gao S."/>
            <person name="Zong X."/>
        </authorList>
    </citation>
    <scope>NUCLEOTIDE SEQUENCE [LARGE SCALE GENOMIC DNA]</scope>
    <source>
        <strain evidence="2 3">cv. Zhongwan 6</strain>
    </source>
</reference>
<dbReference type="Gene3D" id="3.60.40.10">
    <property type="entry name" value="PPM-type phosphatase domain"/>
    <property type="match status" value="1"/>
</dbReference>
<dbReference type="EMBL" id="JAMSHJ010000003">
    <property type="protein sequence ID" value="KAI5426870.1"/>
    <property type="molecule type" value="Genomic_DNA"/>
</dbReference>
<dbReference type="Pfam" id="PF00481">
    <property type="entry name" value="PP2C"/>
    <property type="match status" value="1"/>
</dbReference>
<evidence type="ECO:0000259" key="1">
    <source>
        <dbReference type="PROSITE" id="PS51746"/>
    </source>
</evidence>
<dbReference type="PROSITE" id="PS51746">
    <property type="entry name" value="PPM_2"/>
    <property type="match status" value="1"/>
</dbReference>
<proteinExistence type="predicted"/>
<comment type="caution">
    <text evidence="2">The sequence shown here is derived from an EMBL/GenBank/DDBJ whole genome shotgun (WGS) entry which is preliminary data.</text>
</comment>
<feature type="domain" description="PPM-type phosphatase" evidence="1">
    <location>
        <begin position="41"/>
        <end position="377"/>
    </location>
</feature>
<evidence type="ECO:0000313" key="3">
    <source>
        <dbReference type="Proteomes" id="UP001058974"/>
    </source>
</evidence>
<dbReference type="Gramene" id="Psat03G0234200-T1">
    <property type="protein sequence ID" value="KAI5426870.1"/>
    <property type="gene ID" value="KIW84_032342"/>
</dbReference>
<accession>A0A9D4XXP9</accession>
<keyword evidence="3" id="KW-1185">Reference proteome</keyword>
<sequence>MSLFLKCILFGIPIPYRTYHLTAETFNNDPFARSMRLDRHYRGEFSMAAVQSNKDMEDYSHVDVGHDALFVGIYDGFKGDTAAIYIRRHIFKALLRRIRENNNNMTVPILREVVEEIESGFIEFARNSFLQQHQAHIGLVSSGCLICIIWRGTLYLANVGDSRAVLGSRKGVGPFKRLCVKQMVRVHSCENSDVKKELRKWHPDDNLIYELNELRDEVHSHISKGQLWTIKGLIQTSRCIGYAYMKKVPFTQRRTFKIPIGERVVSAFTRPLLSSEPEVYSRVLKDTDSFVIFGSSGFWKLMSNELAARIVNTNPRDNIAKILAMVAIEKGANKKRKKYCDVIEIPKGNGVSGDFGYVHDRIRPFYHDDITVIVVFLDKRPNGVRPEIKSYTCNDYTDIPSEFTHFYNNTNDADNLHACL</sequence>
<organism evidence="2 3">
    <name type="scientific">Pisum sativum</name>
    <name type="common">Garden pea</name>
    <name type="synonym">Lathyrus oleraceus</name>
    <dbReference type="NCBI Taxonomy" id="3888"/>
    <lineage>
        <taxon>Eukaryota</taxon>
        <taxon>Viridiplantae</taxon>
        <taxon>Streptophyta</taxon>
        <taxon>Embryophyta</taxon>
        <taxon>Tracheophyta</taxon>
        <taxon>Spermatophyta</taxon>
        <taxon>Magnoliopsida</taxon>
        <taxon>eudicotyledons</taxon>
        <taxon>Gunneridae</taxon>
        <taxon>Pentapetalae</taxon>
        <taxon>rosids</taxon>
        <taxon>fabids</taxon>
        <taxon>Fabales</taxon>
        <taxon>Fabaceae</taxon>
        <taxon>Papilionoideae</taxon>
        <taxon>50 kb inversion clade</taxon>
        <taxon>NPAAA clade</taxon>
        <taxon>Hologalegina</taxon>
        <taxon>IRL clade</taxon>
        <taxon>Fabeae</taxon>
        <taxon>Lathyrus</taxon>
    </lineage>
</organism>
<dbReference type="GO" id="GO:0004722">
    <property type="term" value="F:protein serine/threonine phosphatase activity"/>
    <property type="evidence" value="ECO:0007669"/>
    <property type="project" value="InterPro"/>
</dbReference>
<dbReference type="InterPro" id="IPR015655">
    <property type="entry name" value="PP2C"/>
</dbReference>
<evidence type="ECO:0000313" key="2">
    <source>
        <dbReference type="EMBL" id="KAI5426870.1"/>
    </source>
</evidence>
<dbReference type="Proteomes" id="UP001058974">
    <property type="component" value="Chromosome 3"/>
</dbReference>
<dbReference type="PANTHER" id="PTHR47992">
    <property type="entry name" value="PROTEIN PHOSPHATASE"/>
    <property type="match status" value="1"/>
</dbReference>
<dbReference type="SMART" id="SM00332">
    <property type="entry name" value="PP2Cc"/>
    <property type="match status" value="1"/>
</dbReference>
<protein>
    <recommendedName>
        <fullName evidence="1">PPM-type phosphatase domain-containing protein</fullName>
    </recommendedName>
</protein>
<dbReference type="CDD" id="cd00143">
    <property type="entry name" value="PP2Cc"/>
    <property type="match status" value="1"/>
</dbReference>
<dbReference type="SUPFAM" id="SSF81606">
    <property type="entry name" value="PP2C-like"/>
    <property type="match status" value="1"/>
</dbReference>
<dbReference type="InterPro" id="IPR036457">
    <property type="entry name" value="PPM-type-like_dom_sf"/>
</dbReference>
<name>A0A9D4XXP9_PEA</name>
<dbReference type="AlphaFoldDB" id="A0A9D4XXP9"/>
<dbReference type="InterPro" id="IPR001932">
    <property type="entry name" value="PPM-type_phosphatase-like_dom"/>
</dbReference>